<evidence type="ECO:0000313" key="6">
    <source>
        <dbReference type="Proteomes" id="UP000004946"/>
    </source>
</evidence>
<gene>
    <name evidence="5" type="ORF">HMPREF0620_1003</name>
</gene>
<evidence type="ECO:0000256" key="1">
    <source>
        <dbReference type="ARBA" id="ARBA00010688"/>
    </source>
</evidence>
<keyword evidence="6" id="KW-1185">Reference proteome</keyword>
<reference evidence="5 6" key="1">
    <citation type="submission" date="2010-12" db="EMBL/GenBank/DDBJ databases">
        <authorList>
            <person name="Muzny D."/>
            <person name="Qin X."/>
            <person name="Buhay C."/>
            <person name="Dugan-Rocha S."/>
            <person name="Ding Y."/>
            <person name="Chen G."/>
            <person name="Hawes A."/>
            <person name="Holder M."/>
            <person name="Jhangiani S."/>
            <person name="Johnson A."/>
            <person name="Khan Z."/>
            <person name="Li Z."/>
            <person name="Liu W."/>
            <person name="Liu X."/>
            <person name="Perez L."/>
            <person name="Shen H."/>
            <person name="Wang Q."/>
            <person name="Watt J."/>
            <person name="Xi L."/>
            <person name="Xin Y."/>
            <person name="Zhou J."/>
            <person name="Deng J."/>
            <person name="Jiang H."/>
            <person name="Liu Y."/>
            <person name="Qu J."/>
            <person name="Song X.-Z."/>
            <person name="Zhang L."/>
            <person name="Villasana D."/>
            <person name="Johnson A."/>
            <person name="Liu J."/>
            <person name="Liyanage D."/>
            <person name="Lorensuhewa L."/>
            <person name="Robinson T."/>
            <person name="Song A."/>
            <person name="Song B.-B."/>
            <person name="Dinh H."/>
            <person name="Thornton R."/>
            <person name="Coyle M."/>
            <person name="Francisco L."/>
            <person name="Jackson L."/>
            <person name="Javaid M."/>
            <person name="Korchina V."/>
            <person name="Kovar C."/>
            <person name="Mata R."/>
            <person name="Mathew T."/>
            <person name="Ngo R."/>
            <person name="Nguyen L."/>
            <person name="Nguyen N."/>
            <person name="Okwuonu G."/>
            <person name="Ongeri F."/>
            <person name="Pham C."/>
            <person name="Simmons D."/>
            <person name="Wilczek-Boney K."/>
            <person name="Hale W."/>
            <person name="Jakkamsetti A."/>
            <person name="Pham P."/>
            <person name="Ruth R."/>
            <person name="San Lucas F."/>
            <person name="Warren J."/>
            <person name="Zhang J."/>
            <person name="Zhao Z."/>
            <person name="Zhou C."/>
            <person name="Zhu D."/>
            <person name="Lee S."/>
            <person name="Bess C."/>
            <person name="Blankenburg K."/>
            <person name="Forbes L."/>
            <person name="Fu Q."/>
            <person name="Gubbala S."/>
            <person name="Hirani K."/>
            <person name="Jayaseelan J.C."/>
            <person name="Lara F."/>
            <person name="Munidasa M."/>
            <person name="Palculict T."/>
            <person name="Patil S."/>
            <person name="Pu L.-L."/>
            <person name="Saada N."/>
            <person name="Tang L."/>
            <person name="Weissenberger G."/>
            <person name="Zhu Y."/>
            <person name="Hemphill L."/>
            <person name="Shang Y."/>
            <person name="Youmans B."/>
            <person name="Ayvaz T."/>
            <person name="Ross M."/>
            <person name="Santibanez J."/>
            <person name="Aqrawi P."/>
            <person name="Gross S."/>
            <person name="Joshi V."/>
            <person name="Fowler G."/>
            <person name="Nazareth L."/>
            <person name="Reid J."/>
            <person name="Worley K."/>
            <person name="Petrosino J."/>
            <person name="Highlander S."/>
            <person name="Gibbs R."/>
        </authorList>
    </citation>
    <scope>NUCLEOTIDE SEQUENCE [LARGE SCALE GENOMIC DNA]</scope>
    <source>
        <strain evidence="5 6">DSM 10105</strain>
    </source>
</reference>
<comment type="similarity">
    <text evidence="1">Belongs to the carbohydrate kinase PfkB family.</text>
</comment>
<dbReference type="SUPFAM" id="SSF53613">
    <property type="entry name" value="Ribokinase-like"/>
    <property type="match status" value="1"/>
</dbReference>
<dbReference type="RefSeq" id="WP_006289381.1">
    <property type="nucleotide sequence ID" value="NZ_AP012333.1"/>
</dbReference>
<keyword evidence="3 5" id="KW-0418">Kinase</keyword>
<dbReference type="InterPro" id="IPR011611">
    <property type="entry name" value="PfkB_dom"/>
</dbReference>
<dbReference type="HOGENOM" id="CLU_027634_6_3_11"/>
<evidence type="ECO:0000259" key="4">
    <source>
        <dbReference type="Pfam" id="PF00294"/>
    </source>
</evidence>
<evidence type="ECO:0000313" key="5">
    <source>
        <dbReference type="EMBL" id="EFT83998.1"/>
    </source>
</evidence>
<evidence type="ECO:0000256" key="3">
    <source>
        <dbReference type="ARBA" id="ARBA00022777"/>
    </source>
</evidence>
<dbReference type="PANTHER" id="PTHR43085">
    <property type="entry name" value="HEXOKINASE FAMILY MEMBER"/>
    <property type="match status" value="1"/>
</dbReference>
<protein>
    <submittedName>
        <fullName evidence="5">Kinase, PfkB family</fullName>
    </submittedName>
</protein>
<dbReference type="GO" id="GO:0016301">
    <property type="term" value="F:kinase activity"/>
    <property type="evidence" value="ECO:0007669"/>
    <property type="project" value="UniProtKB-KW"/>
</dbReference>
<dbReference type="InterPro" id="IPR029056">
    <property type="entry name" value="Ribokinase-like"/>
</dbReference>
<dbReference type="AlphaFoldDB" id="E6JZA8"/>
<organism evidence="5 6">
    <name type="scientific">Parascardovia denticolens DSM 10105 = JCM 12538</name>
    <dbReference type="NCBI Taxonomy" id="864564"/>
    <lineage>
        <taxon>Bacteria</taxon>
        <taxon>Bacillati</taxon>
        <taxon>Actinomycetota</taxon>
        <taxon>Actinomycetes</taxon>
        <taxon>Bifidobacteriales</taxon>
        <taxon>Bifidobacteriaceae</taxon>
        <taxon>Parascardovia</taxon>
    </lineage>
</organism>
<dbReference type="InterPro" id="IPR050306">
    <property type="entry name" value="PfkB_Carbo_kinase"/>
</dbReference>
<dbReference type="KEGG" id="pdo:PSDT_0641"/>
<feature type="domain" description="Carbohydrate kinase PfkB" evidence="4">
    <location>
        <begin position="27"/>
        <end position="299"/>
    </location>
</feature>
<dbReference type="Proteomes" id="UP000004946">
    <property type="component" value="Chromosome"/>
</dbReference>
<dbReference type="EMBL" id="AEON01000001">
    <property type="protein sequence ID" value="EFT83998.1"/>
    <property type="molecule type" value="Genomic_DNA"/>
</dbReference>
<keyword evidence="2" id="KW-0808">Transferase</keyword>
<evidence type="ECO:0000256" key="2">
    <source>
        <dbReference type="ARBA" id="ARBA00022679"/>
    </source>
</evidence>
<dbReference type="PANTHER" id="PTHR43085:SF57">
    <property type="entry name" value="CARBOHYDRATE KINASE PFKB DOMAIN-CONTAINING PROTEIN"/>
    <property type="match status" value="1"/>
</dbReference>
<dbReference type="eggNOG" id="COG0524">
    <property type="taxonomic scope" value="Bacteria"/>
</dbReference>
<name>E6JZA8_PARDN</name>
<proteinExistence type="inferred from homology"/>
<dbReference type="Gene3D" id="3.40.1190.20">
    <property type="match status" value="1"/>
</dbReference>
<accession>E6JZA8</accession>
<comment type="caution">
    <text evidence="5">The sequence shown here is derived from an EMBL/GenBank/DDBJ whole genome shotgun (WGS) entry which is preliminary data.</text>
</comment>
<dbReference type="Pfam" id="PF00294">
    <property type="entry name" value="PfkB"/>
    <property type="match status" value="1"/>
</dbReference>
<sequence>MAEITQEWKPLVISLGEVLWDMLPEGKTAGGAPVNFIYHAMQDGVDGYSVSALGNDQLGSELEETVRKAGIPYYFERNDYPTGTAGIMAGDDDTFSYSITEGAAWDHLRETDEVQKIISRADGITYGTLALRSPESRQTILNLIDDAPTSCLRFFDVNLRGDYYDRDLIDQLLRLSTHFKMNQSEFAFLKSLLGMEEANEDGMDDEEACAWFFRHYPNLRMIAMTAGRSYSLVMSADGRASRIRTPHVNALNSVGAGDVFSGVLAAEILRGAPMEEGHQKAVNVAAYVCTQRENWTPLPDSIPDYVTWQHLRETTVG</sequence>
<dbReference type="PATRIC" id="fig|864564.6.peg.709"/>